<keyword evidence="3" id="KW-1185">Reference proteome</keyword>
<protein>
    <submittedName>
        <fullName evidence="2">Uncharacterized protein</fullName>
    </submittedName>
</protein>
<evidence type="ECO:0000256" key="1">
    <source>
        <dbReference type="SAM" id="MobiDB-lite"/>
    </source>
</evidence>
<name>A0A7C8I1A1_9PLEO</name>
<evidence type="ECO:0000313" key="2">
    <source>
        <dbReference type="EMBL" id="KAF2868137.1"/>
    </source>
</evidence>
<feature type="region of interest" description="Disordered" evidence="1">
    <location>
        <begin position="161"/>
        <end position="187"/>
    </location>
</feature>
<dbReference type="Proteomes" id="UP000481861">
    <property type="component" value="Unassembled WGS sequence"/>
</dbReference>
<comment type="caution">
    <text evidence="2">The sequence shown here is derived from an EMBL/GenBank/DDBJ whole genome shotgun (WGS) entry which is preliminary data.</text>
</comment>
<sequence length="187" mass="21131">MTTTLSPNVLVASAGSLISNYPDAGIPANIKTLCIFIDPFEFPFTWLEALLRRKAGGNFMALHRVHVMIRSNIRQFLHDLHDADADVDHPLRGVKRVLSRLDIGWTELEYYFVRRWVNNIEEDDTKNYREIDLLEVFERLEIDREVPSDLIGESWVDDALSSGTQPGGGNSAVLFPGSGDMLDDELL</sequence>
<organism evidence="2 3">
    <name type="scientific">Massariosphaeria phaeospora</name>
    <dbReference type="NCBI Taxonomy" id="100035"/>
    <lineage>
        <taxon>Eukaryota</taxon>
        <taxon>Fungi</taxon>
        <taxon>Dikarya</taxon>
        <taxon>Ascomycota</taxon>
        <taxon>Pezizomycotina</taxon>
        <taxon>Dothideomycetes</taxon>
        <taxon>Pleosporomycetidae</taxon>
        <taxon>Pleosporales</taxon>
        <taxon>Pleosporales incertae sedis</taxon>
        <taxon>Massariosphaeria</taxon>
    </lineage>
</organism>
<evidence type="ECO:0000313" key="3">
    <source>
        <dbReference type="Proteomes" id="UP000481861"/>
    </source>
</evidence>
<reference evidence="2 3" key="1">
    <citation type="submission" date="2020-01" db="EMBL/GenBank/DDBJ databases">
        <authorList>
            <consortium name="DOE Joint Genome Institute"/>
            <person name="Haridas S."/>
            <person name="Albert R."/>
            <person name="Binder M."/>
            <person name="Bloem J."/>
            <person name="Labutti K."/>
            <person name="Salamov A."/>
            <person name="Andreopoulos B."/>
            <person name="Baker S.E."/>
            <person name="Barry K."/>
            <person name="Bills G."/>
            <person name="Bluhm B.H."/>
            <person name="Cannon C."/>
            <person name="Castanera R."/>
            <person name="Culley D.E."/>
            <person name="Daum C."/>
            <person name="Ezra D."/>
            <person name="Gonzalez J.B."/>
            <person name="Henrissat B."/>
            <person name="Kuo A."/>
            <person name="Liang C."/>
            <person name="Lipzen A."/>
            <person name="Lutzoni F."/>
            <person name="Magnuson J."/>
            <person name="Mondo S."/>
            <person name="Nolan M."/>
            <person name="Ohm R."/>
            <person name="Pangilinan J."/>
            <person name="Park H.-J.H."/>
            <person name="Ramirez L."/>
            <person name="Alfaro M."/>
            <person name="Sun H."/>
            <person name="Tritt A."/>
            <person name="Yoshinaga Y."/>
            <person name="Zwiers L.-H.L."/>
            <person name="Turgeon B.G."/>
            <person name="Goodwin S.B."/>
            <person name="Spatafora J.W."/>
            <person name="Crous P.W."/>
            <person name="Grigoriev I.V."/>
        </authorList>
    </citation>
    <scope>NUCLEOTIDE SEQUENCE [LARGE SCALE GENOMIC DNA]</scope>
    <source>
        <strain evidence="2 3">CBS 611.86</strain>
    </source>
</reference>
<gene>
    <name evidence="2" type="ORF">BDV95DRAFT_645532</name>
</gene>
<proteinExistence type="predicted"/>
<dbReference type="AlphaFoldDB" id="A0A7C8I1A1"/>
<dbReference type="EMBL" id="JAADJZ010000020">
    <property type="protein sequence ID" value="KAF2868137.1"/>
    <property type="molecule type" value="Genomic_DNA"/>
</dbReference>
<accession>A0A7C8I1A1</accession>